<sequence>MIQKNLALLTSIKLAILPVLLVGCSNNGNIDNSTNVDFNHELYDGKSTLGLSADFPPENAQEAILRGDKAYLANDPDLALYEYIRALSFPSQENADKAFYKIGYIHQQRGKYDLAKLSYSRAAMIEPNNIQYASSVGTVELKLGEPENARSQFIRAVKMDQERQGKSDWDPDKDLFSQRLLIDDNSPINAYIGLGIIADLDAKHKSAQQIYLTALMQDSRSEKTLTNLGYSYYLDGNLKQAEIINRRTTTLYPNNKRAWSNLGLTYIKSRRYEDALDALSRVMPKERALNDIGYFAMLEGDYENSISYLERAINTSPVFYAKAQENLKRAEKLQISSPPVKVSSNNKTNQSQATVYSINTTRY</sequence>
<protein>
    <submittedName>
        <fullName evidence="3">Flp pilus assembly protein TadD</fullName>
    </submittedName>
</protein>
<dbReference type="PROSITE" id="PS50005">
    <property type="entry name" value="TPR"/>
    <property type="match status" value="2"/>
</dbReference>
<dbReference type="Gene3D" id="1.25.40.10">
    <property type="entry name" value="Tetratricopeptide repeat domain"/>
    <property type="match status" value="2"/>
</dbReference>
<dbReference type="OrthoDB" id="1668776at2"/>
<dbReference type="PANTHER" id="PTHR12558">
    <property type="entry name" value="CELL DIVISION CYCLE 16,23,27"/>
    <property type="match status" value="1"/>
</dbReference>
<reference evidence="3 4" key="1">
    <citation type="submission" date="2018-03" db="EMBL/GenBank/DDBJ databases">
        <title>Whole genome sequencing of Histamine producing bacteria.</title>
        <authorList>
            <person name="Butler K."/>
        </authorList>
    </citation>
    <scope>NUCLEOTIDE SEQUENCE [LARGE SCALE GENOMIC DNA]</scope>
    <source>
        <strain evidence="3 4">DSM 19138</strain>
    </source>
</reference>
<accession>A0A2T3NJW6</accession>
<keyword evidence="1" id="KW-0802">TPR repeat</keyword>
<feature type="region of interest" description="Disordered" evidence="2">
    <location>
        <begin position="338"/>
        <end position="363"/>
    </location>
</feature>
<name>A0A2T3NJW6_9GAMM</name>
<evidence type="ECO:0000256" key="2">
    <source>
        <dbReference type="SAM" id="MobiDB-lite"/>
    </source>
</evidence>
<proteinExistence type="predicted"/>
<dbReference type="EMBL" id="PYMB01000001">
    <property type="protein sequence ID" value="PSW15811.1"/>
    <property type="molecule type" value="Genomic_DNA"/>
</dbReference>
<comment type="caution">
    <text evidence="3">The sequence shown here is derived from an EMBL/GenBank/DDBJ whole genome shotgun (WGS) entry which is preliminary data.</text>
</comment>
<evidence type="ECO:0000256" key="1">
    <source>
        <dbReference type="PROSITE-ProRule" id="PRU00339"/>
    </source>
</evidence>
<dbReference type="InterPro" id="IPR019734">
    <property type="entry name" value="TPR_rpt"/>
</dbReference>
<dbReference type="Pfam" id="PF13181">
    <property type="entry name" value="TPR_8"/>
    <property type="match status" value="2"/>
</dbReference>
<dbReference type="SUPFAM" id="SSF48452">
    <property type="entry name" value="TPR-like"/>
    <property type="match status" value="2"/>
</dbReference>
<organism evidence="3 4">
    <name type="scientific">Photobacterium rosenbergii</name>
    <dbReference type="NCBI Taxonomy" id="294936"/>
    <lineage>
        <taxon>Bacteria</taxon>
        <taxon>Pseudomonadati</taxon>
        <taxon>Pseudomonadota</taxon>
        <taxon>Gammaproteobacteria</taxon>
        <taxon>Vibrionales</taxon>
        <taxon>Vibrionaceae</taxon>
        <taxon>Photobacterium</taxon>
    </lineage>
</organism>
<evidence type="ECO:0000313" key="3">
    <source>
        <dbReference type="EMBL" id="PSW15811.1"/>
    </source>
</evidence>
<dbReference type="AlphaFoldDB" id="A0A2T3NJW6"/>
<dbReference type="Proteomes" id="UP000241346">
    <property type="component" value="Unassembled WGS sequence"/>
</dbReference>
<dbReference type="RefSeq" id="WP_107296429.1">
    <property type="nucleotide sequence ID" value="NZ_PYMB01000001.1"/>
</dbReference>
<dbReference type="InterPro" id="IPR011990">
    <property type="entry name" value="TPR-like_helical_dom_sf"/>
</dbReference>
<evidence type="ECO:0000313" key="4">
    <source>
        <dbReference type="Proteomes" id="UP000241346"/>
    </source>
</evidence>
<dbReference type="PROSITE" id="PS51257">
    <property type="entry name" value="PROKAR_LIPOPROTEIN"/>
    <property type="match status" value="1"/>
</dbReference>
<dbReference type="PANTHER" id="PTHR12558:SF13">
    <property type="entry name" value="CELL DIVISION CYCLE PROTEIN 27 HOMOLOG"/>
    <property type="match status" value="1"/>
</dbReference>
<feature type="repeat" description="TPR" evidence="1">
    <location>
        <begin position="286"/>
        <end position="319"/>
    </location>
</feature>
<feature type="repeat" description="TPR" evidence="1">
    <location>
        <begin position="96"/>
        <end position="129"/>
    </location>
</feature>
<dbReference type="SMART" id="SM00028">
    <property type="entry name" value="TPR"/>
    <property type="match status" value="5"/>
</dbReference>
<gene>
    <name evidence="3" type="ORF">C9J01_01995</name>
</gene>